<keyword evidence="4" id="KW-1185">Reference proteome</keyword>
<feature type="domain" description="Reverse transcriptase" evidence="2">
    <location>
        <begin position="1"/>
        <end position="120"/>
    </location>
</feature>
<reference evidence="3" key="3">
    <citation type="submission" date="2025-09" db="UniProtKB">
        <authorList>
            <consortium name="Ensembl"/>
        </authorList>
    </citation>
    <scope>IDENTIFICATION</scope>
</reference>
<dbReference type="PANTHER" id="PTHR33332">
    <property type="entry name" value="REVERSE TRANSCRIPTASE DOMAIN-CONTAINING PROTEIN"/>
    <property type="match status" value="1"/>
</dbReference>
<evidence type="ECO:0000313" key="3">
    <source>
        <dbReference type="Ensembl" id="ENSPNAP00000057173.1"/>
    </source>
</evidence>
<organism evidence="3 4">
    <name type="scientific">Pygocentrus nattereri</name>
    <name type="common">Red-bellied piranha</name>
    <dbReference type="NCBI Taxonomy" id="42514"/>
    <lineage>
        <taxon>Eukaryota</taxon>
        <taxon>Metazoa</taxon>
        <taxon>Chordata</taxon>
        <taxon>Craniata</taxon>
        <taxon>Vertebrata</taxon>
        <taxon>Euteleostomi</taxon>
        <taxon>Actinopterygii</taxon>
        <taxon>Neopterygii</taxon>
        <taxon>Teleostei</taxon>
        <taxon>Ostariophysi</taxon>
        <taxon>Characiformes</taxon>
        <taxon>Characoidei</taxon>
        <taxon>Pygocentrus</taxon>
    </lineage>
</organism>
<dbReference type="AlphaFoldDB" id="A0AAR2JYN4"/>
<evidence type="ECO:0000259" key="2">
    <source>
        <dbReference type="PROSITE" id="PS50878"/>
    </source>
</evidence>
<reference evidence="3" key="2">
    <citation type="submission" date="2025-08" db="UniProtKB">
        <authorList>
            <consortium name="Ensembl"/>
        </authorList>
    </citation>
    <scope>IDENTIFICATION</scope>
</reference>
<dbReference type="InterPro" id="IPR000477">
    <property type="entry name" value="RT_dom"/>
</dbReference>
<name>A0AAR2JYN4_PYGNA</name>
<sequence>SHYELPHAENPSFLFMVLLVSVSKGVPQGSILGPVLFNIYINDIATSASTSDCKIHLYRVTEYKYLGIWLDDKLSFKPHINKLVSKCRQKLGYFYRHKSCFPMHARKRLLYYQCWTMVTLFINMLPPALSDYWTQCITLP</sequence>
<keyword evidence="1" id="KW-0812">Transmembrane</keyword>
<keyword evidence="1" id="KW-1133">Transmembrane helix</keyword>
<dbReference type="Ensembl" id="ENSPNAT00000058113.1">
    <property type="protein sequence ID" value="ENSPNAP00000057173.1"/>
    <property type="gene ID" value="ENSPNAG00000034175.1"/>
</dbReference>
<keyword evidence="1" id="KW-0472">Membrane</keyword>
<feature type="transmembrane region" description="Helical" evidence="1">
    <location>
        <begin position="109"/>
        <end position="129"/>
    </location>
</feature>
<dbReference type="PROSITE" id="PS50878">
    <property type="entry name" value="RT_POL"/>
    <property type="match status" value="1"/>
</dbReference>
<dbReference type="GeneTree" id="ENSGT01120000278253"/>
<evidence type="ECO:0000313" key="4">
    <source>
        <dbReference type="Proteomes" id="UP001501920"/>
    </source>
</evidence>
<reference evidence="3 4" key="1">
    <citation type="submission" date="2020-10" db="EMBL/GenBank/DDBJ databases">
        <title>Pygocentrus nattereri (red-bellied piranha) genome, fPygNat1, primary haplotype.</title>
        <authorList>
            <person name="Myers G."/>
            <person name="Meyer A."/>
            <person name="Karagic N."/>
            <person name="Pippel M."/>
            <person name="Winkler S."/>
            <person name="Tracey A."/>
            <person name="Wood J."/>
            <person name="Formenti G."/>
            <person name="Howe K."/>
            <person name="Fedrigo O."/>
            <person name="Jarvis E.D."/>
        </authorList>
    </citation>
    <scope>NUCLEOTIDE SEQUENCE [LARGE SCALE GENOMIC DNA]</scope>
</reference>
<proteinExistence type="predicted"/>
<protein>
    <recommendedName>
        <fullName evidence="2">Reverse transcriptase domain-containing protein</fullName>
    </recommendedName>
</protein>
<dbReference type="Proteomes" id="UP001501920">
    <property type="component" value="Chromosome 19"/>
</dbReference>
<accession>A0AAR2JYN4</accession>
<evidence type="ECO:0000256" key="1">
    <source>
        <dbReference type="SAM" id="Phobius"/>
    </source>
</evidence>